<dbReference type="Proteomes" id="UP000600247">
    <property type="component" value="Unassembled WGS sequence"/>
</dbReference>
<comment type="caution">
    <text evidence="2">The sequence shown here is derived from an EMBL/GenBank/DDBJ whole genome shotgun (WGS) entry which is preliminary data.</text>
</comment>
<protein>
    <recommendedName>
        <fullName evidence="4">DUF3619 family protein</fullName>
    </recommendedName>
</protein>
<dbReference type="AlphaFoldDB" id="A0A917M8R7"/>
<gene>
    <name evidence="2" type="ORF">GCM10010918_48390</name>
</gene>
<feature type="transmembrane region" description="Helical" evidence="1">
    <location>
        <begin position="47"/>
        <end position="68"/>
    </location>
</feature>
<keyword evidence="1" id="KW-1133">Transmembrane helix</keyword>
<organism evidence="2 3">
    <name type="scientific">Paenibacillus radicis</name>
    <name type="common">ex Gao et al. 2016</name>
    <dbReference type="NCBI Taxonomy" id="1737354"/>
    <lineage>
        <taxon>Bacteria</taxon>
        <taxon>Bacillati</taxon>
        <taxon>Bacillota</taxon>
        <taxon>Bacilli</taxon>
        <taxon>Bacillales</taxon>
        <taxon>Paenibacillaceae</taxon>
        <taxon>Paenibacillus</taxon>
    </lineage>
</organism>
<reference evidence="2 3" key="1">
    <citation type="journal article" date="2014" name="Int. J. Syst. Evol. Microbiol.">
        <title>Complete genome sequence of Corynebacterium casei LMG S-19264T (=DSM 44701T), isolated from a smear-ripened cheese.</title>
        <authorList>
            <consortium name="US DOE Joint Genome Institute (JGI-PGF)"/>
            <person name="Walter F."/>
            <person name="Albersmeier A."/>
            <person name="Kalinowski J."/>
            <person name="Ruckert C."/>
        </authorList>
    </citation>
    <scope>NUCLEOTIDE SEQUENCE [LARGE SCALE GENOMIC DNA]</scope>
    <source>
        <strain evidence="2 3">CGMCC 1.15286</strain>
    </source>
</reference>
<name>A0A917M8R7_9BACL</name>
<evidence type="ECO:0000313" key="2">
    <source>
        <dbReference type="EMBL" id="GGG84827.1"/>
    </source>
</evidence>
<evidence type="ECO:0000313" key="3">
    <source>
        <dbReference type="Proteomes" id="UP000600247"/>
    </source>
</evidence>
<keyword evidence="1" id="KW-0472">Membrane</keyword>
<evidence type="ECO:0008006" key="4">
    <source>
        <dbReference type="Google" id="ProtNLM"/>
    </source>
</evidence>
<dbReference type="RefSeq" id="WP_188892256.1">
    <property type="nucleotide sequence ID" value="NZ_BMHY01000013.1"/>
</dbReference>
<keyword evidence="3" id="KW-1185">Reference proteome</keyword>
<proteinExistence type="predicted"/>
<evidence type="ECO:0000256" key="1">
    <source>
        <dbReference type="SAM" id="Phobius"/>
    </source>
</evidence>
<accession>A0A917M8R7</accession>
<keyword evidence="1" id="KW-0812">Transmembrane</keyword>
<dbReference type="EMBL" id="BMHY01000013">
    <property type="protein sequence ID" value="GGG84827.1"/>
    <property type="molecule type" value="Genomic_DNA"/>
</dbReference>
<sequence length="112" mass="12773">MSRYLKDDQIRKALNDEMEAVRLSEEQMERVIKRAQHVPWWEIELRIPWSAAAAALLLIAAIPIAGWLHLDRFEGEPSVLAQREKGQDSLIAMGGGLYLESELLEGWNDSDD</sequence>